<evidence type="ECO:0000313" key="3">
    <source>
        <dbReference type="Proteomes" id="UP000790347"/>
    </source>
</evidence>
<keyword evidence="3" id="KW-1185">Reference proteome</keyword>
<dbReference type="Proteomes" id="UP000790347">
    <property type="component" value="Unassembled WGS sequence"/>
</dbReference>
<organism evidence="2 3">
    <name type="scientific">Dermatophagoides farinae</name>
    <name type="common">American house dust mite</name>
    <dbReference type="NCBI Taxonomy" id="6954"/>
    <lineage>
        <taxon>Eukaryota</taxon>
        <taxon>Metazoa</taxon>
        <taxon>Ecdysozoa</taxon>
        <taxon>Arthropoda</taxon>
        <taxon>Chelicerata</taxon>
        <taxon>Arachnida</taxon>
        <taxon>Acari</taxon>
        <taxon>Acariformes</taxon>
        <taxon>Sarcoptiformes</taxon>
        <taxon>Astigmata</taxon>
        <taxon>Psoroptidia</taxon>
        <taxon>Analgoidea</taxon>
        <taxon>Pyroglyphidae</taxon>
        <taxon>Dermatophagoidinae</taxon>
        <taxon>Dermatophagoides</taxon>
    </lineage>
</organism>
<reference evidence="2" key="2">
    <citation type="journal article" date="2022" name="Res Sq">
        <title>Comparative Genomics Reveals Insights into the Divergent Evolution of Astigmatic Mites and Household Pest Adaptations.</title>
        <authorList>
            <person name="Xiong Q."/>
            <person name="Wan A.T.-Y."/>
            <person name="Liu X.-Y."/>
            <person name="Fung C.S.-H."/>
            <person name="Xiao X."/>
            <person name="Malainual N."/>
            <person name="Hou J."/>
            <person name="Wang L."/>
            <person name="Wang M."/>
            <person name="Yang K."/>
            <person name="Cui Y."/>
            <person name="Leung E."/>
            <person name="Nong W."/>
            <person name="Shin S.-K."/>
            <person name="Au S."/>
            <person name="Jeong K.Y."/>
            <person name="Chew F.T."/>
            <person name="Hui J."/>
            <person name="Leung T.F."/>
            <person name="Tungtrongchitr A."/>
            <person name="Zhong N."/>
            <person name="Liu Z."/>
            <person name="Tsui S."/>
        </authorList>
    </citation>
    <scope>NUCLEOTIDE SEQUENCE</scope>
    <source>
        <strain evidence="2">Derf</strain>
        <tissue evidence="2">Whole organism</tissue>
    </source>
</reference>
<name>A0A922HUG7_DERFA</name>
<protein>
    <submittedName>
        <fullName evidence="2">Uncharacterized protein</fullName>
    </submittedName>
</protein>
<comment type="caution">
    <text evidence="2">The sequence shown here is derived from an EMBL/GenBank/DDBJ whole genome shotgun (WGS) entry which is preliminary data.</text>
</comment>
<feature type="region of interest" description="Disordered" evidence="1">
    <location>
        <begin position="9"/>
        <end position="34"/>
    </location>
</feature>
<reference evidence="2" key="1">
    <citation type="submission" date="2013-05" db="EMBL/GenBank/DDBJ databases">
        <authorList>
            <person name="Yim A.K.Y."/>
            <person name="Chan T.F."/>
            <person name="Ji K.M."/>
            <person name="Liu X.Y."/>
            <person name="Zhou J.W."/>
            <person name="Li R.Q."/>
            <person name="Yang K.Y."/>
            <person name="Li J."/>
            <person name="Li M."/>
            <person name="Law P.T.W."/>
            <person name="Wu Y.L."/>
            <person name="Cai Z.L."/>
            <person name="Qin H."/>
            <person name="Bao Y."/>
            <person name="Leung R.K.K."/>
            <person name="Ng P.K.S."/>
            <person name="Zou J."/>
            <person name="Zhong X.J."/>
            <person name="Ran P.X."/>
            <person name="Zhong N.S."/>
            <person name="Liu Z.G."/>
            <person name="Tsui S.K.W."/>
        </authorList>
    </citation>
    <scope>NUCLEOTIDE SEQUENCE</scope>
    <source>
        <strain evidence="2">Derf</strain>
        <tissue evidence="2">Whole organism</tissue>
    </source>
</reference>
<dbReference type="AlphaFoldDB" id="A0A922HUG7"/>
<accession>A0A922HUG7</accession>
<evidence type="ECO:0000313" key="2">
    <source>
        <dbReference type="EMBL" id="KAH9506674.1"/>
    </source>
</evidence>
<proteinExistence type="predicted"/>
<dbReference type="EMBL" id="ASGP02000005">
    <property type="protein sequence ID" value="KAH9506674.1"/>
    <property type="molecule type" value="Genomic_DNA"/>
</dbReference>
<feature type="compositionally biased region" description="Basic and acidic residues" evidence="1">
    <location>
        <begin position="13"/>
        <end position="24"/>
    </location>
</feature>
<evidence type="ECO:0000256" key="1">
    <source>
        <dbReference type="SAM" id="MobiDB-lite"/>
    </source>
</evidence>
<sequence length="72" mass="8713">MDSNKIQFYHNFAEQKKNENETQNKKRKKRNDTQNFREDFFSSMYDIFCAANAIRAGDNWLQLRQSMVDNNK</sequence>
<gene>
    <name evidence="2" type="ORF">DERF_011393</name>
</gene>